<gene>
    <name evidence="2" type="ORF">B0T20DRAFT_484569</name>
</gene>
<feature type="compositionally biased region" description="Low complexity" evidence="1">
    <location>
        <begin position="375"/>
        <end position="388"/>
    </location>
</feature>
<dbReference type="AlphaFoldDB" id="A0AAE0U273"/>
<name>A0AAE0U273_SORBR</name>
<proteinExistence type="predicted"/>
<feature type="compositionally biased region" description="Low complexity" evidence="1">
    <location>
        <begin position="32"/>
        <end position="57"/>
    </location>
</feature>
<organism evidence="2 3">
    <name type="scientific">Sordaria brevicollis</name>
    <dbReference type="NCBI Taxonomy" id="83679"/>
    <lineage>
        <taxon>Eukaryota</taxon>
        <taxon>Fungi</taxon>
        <taxon>Dikarya</taxon>
        <taxon>Ascomycota</taxon>
        <taxon>Pezizomycotina</taxon>
        <taxon>Sordariomycetes</taxon>
        <taxon>Sordariomycetidae</taxon>
        <taxon>Sordariales</taxon>
        <taxon>Sordariaceae</taxon>
        <taxon>Sordaria</taxon>
    </lineage>
</organism>
<accession>A0AAE0U273</accession>
<feature type="compositionally biased region" description="Low complexity" evidence="1">
    <location>
        <begin position="405"/>
        <end position="416"/>
    </location>
</feature>
<dbReference type="Proteomes" id="UP001281003">
    <property type="component" value="Unassembled WGS sequence"/>
</dbReference>
<evidence type="ECO:0000313" key="2">
    <source>
        <dbReference type="EMBL" id="KAK3388177.1"/>
    </source>
</evidence>
<feature type="compositionally biased region" description="Polar residues" evidence="1">
    <location>
        <begin position="69"/>
        <end position="80"/>
    </location>
</feature>
<sequence length="771" mass="82130">MSSSTPSLHPSALDRTRSLRKPTVTARLMKDSTTTGAVGTSTGSSTTATSRATGIGAPKQRPVSMMKMPSSTKGTLSTPGAVSRTVGSGSMGTAIGGGGIKRMASVSGTGSGTNSNIKLPTSGGLNRLAGTRLKREGAKAEDSGIETGAKVGSASRFSCSPGISKQCGHESHTFVSANHGITINIRVVRDDSSNYFVKLRLDGHYHKPKNNSYVGFWYQDSNAEAGTKNHRSFRHFSHTEKLFRDRKRGYRTGATPKAPTMIGGTPKPTIGAGLRSSPAHKRTGSAASVSTTGTATTTGTKARTANPGTTTSTSTAATKTTQPGRLAASRKPLSLQPPKPVASAIAKPPPPSATASLITRPTATTKPLLRQPNLTASTSSTSTTTKTAVPRPKGAHLPGPGPALHTSTSSQTSRQQHPPPQHDHDFDTYQQHYIPAKVPLAPKPLTSSFLAPPTPSKKPANVAASAETSRLQTELLQLNLLHQDAERTKQEWEGDAKKKLRERWEALRKDGQEVGEMEKVLTEDAIVEELLCMLSSGFGSSGASSVPGLAGTMKLEEEKIQALDEVTSGVWAMSEPCSSSGAITMGKYTRVVRKFEVWAERAGRILEERRATETEGEGRLKLDENGQAEMVGGMDVEWKNECVALGRRLEEWRMMLRELRGGGGGGPLISSVIGAGAGGSFRASRSIHGVKDLQQLVTDLEEEHEGELSALERGLNGFGSLVNNMLAELEIMEQIEREAVAEENEWVRKMNRVDDEKKEEGGQAGAIWRAF</sequence>
<feature type="region of interest" description="Disordered" evidence="1">
    <location>
        <begin position="1"/>
        <end position="128"/>
    </location>
</feature>
<evidence type="ECO:0000313" key="3">
    <source>
        <dbReference type="Proteomes" id="UP001281003"/>
    </source>
</evidence>
<reference evidence="2" key="1">
    <citation type="journal article" date="2023" name="Mol. Phylogenet. Evol.">
        <title>Genome-scale phylogeny and comparative genomics of the fungal order Sordariales.</title>
        <authorList>
            <person name="Hensen N."/>
            <person name="Bonometti L."/>
            <person name="Westerberg I."/>
            <person name="Brannstrom I.O."/>
            <person name="Guillou S."/>
            <person name="Cros-Aarteil S."/>
            <person name="Calhoun S."/>
            <person name="Haridas S."/>
            <person name="Kuo A."/>
            <person name="Mondo S."/>
            <person name="Pangilinan J."/>
            <person name="Riley R."/>
            <person name="LaButti K."/>
            <person name="Andreopoulos B."/>
            <person name="Lipzen A."/>
            <person name="Chen C."/>
            <person name="Yan M."/>
            <person name="Daum C."/>
            <person name="Ng V."/>
            <person name="Clum A."/>
            <person name="Steindorff A."/>
            <person name="Ohm R.A."/>
            <person name="Martin F."/>
            <person name="Silar P."/>
            <person name="Natvig D.O."/>
            <person name="Lalanne C."/>
            <person name="Gautier V."/>
            <person name="Ament-Velasquez S.L."/>
            <person name="Kruys A."/>
            <person name="Hutchinson M.I."/>
            <person name="Powell A.J."/>
            <person name="Barry K."/>
            <person name="Miller A.N."/>
            <person name="Grigoriev I.V."/>
            <person name="Debuchy R."/>
            <person name="Gladieux P."/>
            <person name="Hiltunen Thoren M."/>
            <person name="Johannesson H."/>
        </authorList>
    </citation>
    <scope>NUCLEOTIDE SEQUENCE</scope>
    <source>
        <strain evidence="2">FGSC 1904</strain>
    </source>
</reference>
<dbReference type="EMBL" id="JAUTDP010000017">
    <property type="protein sequence ID" value="KAK3388177.1"/>
    <property type="molecule type" value="Genomic_DNA"/>
</dbReference>
<comment type="caution">
    <text evidence="2">The sequence shown here is derived from an EMBL/GenBank/DDBJ whole genome shotgun (WGS) entry which is preliminary data.</text>
</comment>
<feature type="region of interest" description="Disordered" evidence="1">
    <location>
        <begin position="250"/>
        <end position="427"/>
    </location>
</feature>
<reference evidence="2" key="2">
    <citation type="submission" date="2023-07" db="EMBL/GenBank/DDBJ databases">
        <authorList>
            <consortium name="Lawrence Berkeley National Laboratory"/>
            <person name="Haridas S."/>
            <person name="Hensen N."/>
            <person name="Bonometti L."/>
            <person name="Westerberg I."/>
            <person name="Brannstrom I.O."/>
            <person name="Guillou S."/>
            <person name="Cros-Aarteil S."/>
            <person name="Calhoun S."/>
            <person name="Kuo A."/>
            <person name="Mondo S."/>
            <person name="Pangilinan J."/>
            <person name="Riley R."/>
            <person name="LaButti K."/>
            <person name="Andreopoulos B."/>
            <person name="Lipzen A."/>
            <person name="Chen C."/>
            <person name="Yanf M."/>
            <person name="Daum C."/>
            <person name="Ng V."/>
            <person name="Clum A."/>
            <person name="Steindorff A."/>
            <person name="Ohm R."/>
            <person name="Martin F."/>
            <person name="Silar P."/>
            <person name="Natvig D."/>
            <person name="Lalanne C."/>
            <person name="Gautier V."/>
            <person name="Ament-velasquez S.L."/>
            <person name="Kruys A."/>
            <person name="Hutchinson M.I."/>
            <person name="Powell A.J."/>
            <person name="Barry K."/>
            <person name="Miller A.N."/>
            <person name="Grigoriev I.V."/>
            <person name="Debuchy R."/>
            <person name="Gladieux P."/>
            <person name="Thoren M.H."/>
            <person name="Johannesson H."/>
        </authorList>
    </citation>
    <scope>NUCLEOTIDE SEQUENCE</scope>
    <source>
        <strain evidence="2">FGSC 1904</strain>
    </source>
</reference>
<protein>
    <submittedName>
        <fullName evidence="2">Uncharacterized protein</fullName>
    </submittedName>
</protein>
<evidence type="ECO:0000256" key="1">
    <source>
        <dbReference type="SAM" id="MobiDB-lite"/>
    </source>
</evidence>
<feature type="compositionally biased region" description="Low complexity" evidence="1">
    <location>
        <begin position="284"/>
        <end position="321"/>
    </location>
</feature>
<keyword evidence="3" id="KW-1185">Reference proteome</keyword>